<protein>
    <recommendedName>
        <fullName evidence="3">CCHC-type domain-containing protein</fullName>
    </recommendedName>
</protein>
<dbReference type="InterPro" id="IPR040256">
    <property type="entry name" value="At4g02000-like"/>
</dbReference>
<dbReference type="Pfam" id="PF14392">
    <property type="entry name" value="zf-CCHC_4"/>
    <property type="match status" value="1"/>
</dbReference>
<keyword evidence="1" id="KW-0862">Zinc</keyword>
<proteinExistence type="predicted"/>
<keyword evidence="1" id="KW-0863">Zinc-finger</keyword>
<keyword evidence="1" id="KW-0479">Metal-binding</keyword>
<accession>A0AAV2DZ05</accession>
<organism evidence="4 5">
    <name type="scientific">Linum trigynum</name>
    <dbReference type="NCBI Taxonomy" id="586398"/>
    <lineage>
        <taxon>Eukaryota</taxon>
        <taxon>Viridiplantae</taxon>
        <taxon>Streptophyta</taxon>
        <taxon>Embryophyta</taxon>
        <taxon>Tracheophyta</taxon>
        <taxon>Spermatophyta</taxon>
        <taxon>Magnoliopsida</taxon>
        <taxon>eudicotyledons</taxon>
        <taxon>Gunneridae</taxon>
        <taxon>Pentapetalae</taxon>
        <taxon>rosids</taxon>
        <taxon>fabids</taxon>
        <taxon>Malpighiales</taxon>
        <taxon>Linaceae</taxon>
        <taxon>Linum</taxon>
    </lineage>
</organism>
<evidence type="ECO:0000313" key="4">
    <source>
        <dbReference type="EMBL" id="CAL1378774.1"/>
    </source>
</evidence>
<dbReference type="GO" id="GO:0003676">
    <property type="term" value="F:nucleic acid binding"/>
    <property type="evidence" value="ECO:0007669"/>
    <property type="project" value="InterPro"/>
</dbReference>
<reference evidence="4 5" key="1">
    <citation type="submission" date="2024-04" db="EMBL/GenBank/DDBJ databases">
        <authorList>
            <person name="Fracassetti M."/>
        </authorList>
    </citation>
    <scope>NUCLEOTIDE SEQUENCE [LARGE SCALE GENOMIC DNA]</scope>
</reference>
<dbReference type="InterPro" id="IPR001878">
    <property type="entry name" value="Znf_CCHC"/>
</dbReference>
<keyword evidence="5" id="KW-1185">Reference proteome</keyword>
<feature type="domain" description="CCHC-type" evidence="3">
    <location>
        <begin position="90"/>
        <end position="105"/>
    </location>
</feature>
<dbReference type="PANTHER" id="PTHR31286:SF178">
    <property type="entry name" value="DUF4283 DOMAIN-CONTAINING PROTEIN"/>
    <property type="match status" value="1"/>
</dbReference>
<dbReference type="EMBL" id="OZ034816">
    <property type="protein sequence ID" value="CAL1378774.1"/>
    <property type="molecule type" value="Genomic_DNA"/>
</dbReference>
<sequence length="155" mass="18217">MWVQIHGLHQNQRNEQNMEAIGSSYFLELLDLDRASLYYAGYRRFLRILVEFDLREPVPTDFDFPFVDETTGVEYCDEITFKYERLVELCYFCGRIGHNLPNCRRMNEEKKNNEVAYLSEIYNSSLKEGIDSPHRHHSTSLQNIGESRGAQSKIV</sequence>
<gene>
    <name evidence="4" type="ORF">LTRI10_LOCUS20333</name>
</gene>
<feature type="region of interest" description="Disordered" evidence="2">
    <location>
        <begin position="128"/>
        <end position="155"/>
    </location>
</feature>
<evidence type="ECO:0000313" key="5">
    <source>
        <dbReference type="Proteomes" id="UP001497516"/>
    </source>
</evidence>
<name>A0AAV2DZ05_9ROSI</name>
<evidence type="ECO:0000259" key="3">
    <source>
        <dbReference type="PROSITE" id="PS50158"/>
    </source>
</evidence>
<evidence type="ECO:0000256" key="2">
    <source>
        <dbReference type="SAM" id="MobiDB-lite"/>
    </source>
</evidence>
<dbReference type="InterPro" id="IPR025836">
    <property type="entry name" value="Zn_knuckle_CX2CX4HX4C"/>
</dbReference>
<dbReference type="Proteomes" id="UP001497516">
    <property type="component" value="Chromosome 3"/>
</dbReference>
<dbReference type="PROSITE" id="PS50158">
    <property type="entry name" value="ZF_CCHC"/>
    <property type="match status" value="1"/>
</dbReference>
<dbReference type="GO" id="GO:0008270">
    <property type="term" value="F:zinc ion binding"/>
    <property type="evidence" value="ECO:0007669"/>
    <property type="project" value="UniProtKB-KW"/>
</dbReference>
<dbReference type="PANTHER" id="PTHR31286">
    <property type="entry name" value="GLYCINE-RICH CELL WALL STRUCTURAL PROTEIN 1.8-LIKE"/>
    <property type="match status" value="1"/>
</dbReference>
<evidence type="ECO:0000256" key="1">
    <source>
        <dbReference type="PROSITE-ProRule" id="PRU00047"/>
    </source>
</evidence>
<dbReference type="AlphaFoldDB" id="A0AAV2DZ05"/>